<dbReference type="GO" id="GO:0005886">
    <property type="term" value="C:plasma membrane"/>
    <property type="evidence" value="ECO:0007669"/>
    <property type="project" value="TreeGrafter"/>
</dbReference>
<feature type="non-terminal residue" evidence="8">
    <location>
        <position position="337"/>
    </location>
</feature>
<dbReference type="InterPro" id="IPR034294">
    <property type="entry name" value="Aquaporin_transptr"/>
</dbReference>
<keyword evidence="5 7" id="KW-0472">Membrane</keyword>
<keyword evidence="3 6" id="KW-0812">Transmembrane</keyword>
<keyword evidence="6" id="KW-0813">Transport</keyword>
<gene>
    <name evidence="8" type="ORF">SPIL2461_LOCUS12884</name>
</gene>
<dbReference type="EMBL" id="CAJNIZ010027224">
    <property type="protein sequence ID" value="CAE7498639.1"/>
    <property type="molecule type" value="Genomic_DNA"/>
</dbReference>
<evidence type="ECO:0008006" key="10">
    <source>
        <dbReference type="Google" id="ProtNLM"/>
    </source>
</evidence>
<evidence type="ECO:0000256" key="6">
    <source>
        <dbReference type="RuleBase" id="RU000477"/>
    </source>
</evidence>
<reference evidence="8" key="1">
    <citation type="submission" date="2021-02" db="EMBL/GenBank/DDBJ databases">
        <authorList>
            <person name="Dougan E. K."/>
            <person name="Rhodes N."/>
            <person name="Thang M."/>
            <person name="Chan C."/>
        </authorList>
    </citation>
    <scope>NUCLEOTIDE SEQUENCE</scope>
</reference>
<feature type="transmembrane region" description="Helical" evidence="7">
    <location>
        <begin position="277"/>
        <end position="297"/>
    </location>
</feature>
<dbReference type="InterPro" id="IPR000425">
    <property type="entry name" value="MIP"/>
</dbReference>
<sequence>HLVRYRSLWLRRYPAGSVSHPVGLKEEMKFFKDVSLVACFAEFVGMALFVTIGCGSAMGIQGSGDEGGSGANEEETTAGETTSMIPGYVLMVALVFGLSITALAYAIGHYSGGHLNCAVTLGLVLTGDCGALPQGICNFGSQMLGSILGASVLCAIFPSELDMTKSLGANSVGPKWHWWNALFAEIMGTFLLMFVACIAIGLAVFMAHCVLIPIDGCSINPTRSFGPALLNIHRMEAPKSEEPGANMVGAVAVASTVKVEPTVSDDVMGPSYWRDMWIFWIGPLLGASLAAGVYKIMLKLDEPAKETPDPEAGGYGYLPRLLGGKAQQDAGSAKSSE</sequence>
<feature type="transmembrane region" description="Helical" evidence="7">
    <location>
        <begin position="34"/>
        <end position="60"/>
    </location>
</feature>
<evidence type="ECO:0000256" key="4">
    <source>
        <dbReference type="ARBA" id="ARBA00022989"/>
    </source>
</evidence>
<evidence type="ECO:0000256" key="2">
    <source>
        <dbReference type="ARBA" id="ARBA00006175"/>
    </source>
</evidence>
<organism evidence="8 9">
    <name type="scientific">Symbiodinium pilosum</name>
    <name type="common">Dinoflagellate</name>
    <dbReference type="NCBI Taxonomy" id="2952"/>
    <lineage>
        <taxon>Eukaryota</taxon>
        <taxon>Sar</taxon>
        <taxon>Alveolata</taxon>
        <taxon>Dinophyceae</taxon>
        <taxon>Suessiales</taxon>
        <taxon>Symbiodiniaceae</taxon>
        <taxon>Symbiodinium</taxon>
    </lineage>
</organism>
<keyword evidence="9" id="KW-1185">Reference proteome</keyword>
<evidence type="ECO:0000256" key="1">
    <source>
        <dbReference type="ARBA" id="ARBA00004141"/>
    </source>
</evidence>
<comment type="caution">
    <text evidence="8">The sequence shown here is derived from an EMBL/GenBank/DDBJ whole genome shotgun (WGS) entry which is preliminary data.</text>
</comment>
<dbReference type="GO" id="GO:0015250">
    <property type="term" value="F:water channel activity"/>
    <property type="evidence" value="ECO:0007669"/>
    <property type="project" value="TreeGrafter"/>
</dbReference>
<feature type="transmembrane region" description="Helical" evidence="7">
    <location>
        <begin position="88"/>
        <end position="108"/>
    </location>
</feature>
<evidence type="ECO:0000313" key="8">
    <source>
        <dbReference type="EMBL" id="CAE7498639.1"/>
    </source>
</evidence>
<dbReference type="PRINTS" id="PR00783">
    <property type="entry name" value="MINTRINSICP"/>
</dbReference>
<feature type="non-terminal residue" evidence="8">
    <location>
        <position position="1"/>
    </location>
</feature>
<dbReference type="PANTHER" id="PTHR19139">
    <property type="entry name" value="AQUAPORIN TRANSPORTER"/>
    <property type="match status" value="1"/>
</dbReference>
<keyword evidence="4 7" id="KW-1133">Transmembrane helix</keyword>
<dbReference type="SUPFAM" id="SSF81338">
    <property type="entry name" value="Aquaporin-like"/>
    <property type="match status" value="1"/>
</dbReference>
<dbReference type="AlphaFoldDB" id="A0A812SWZ7"/>
<name>A0A812SWZ7_SYMPI</name>
<evidence type="ECO:0000256" key="5">
    <source>
        <dbReference type="ARBA" id="ARBA00023136"/>
    </source>
</evidence>
<dbReference type="InterPro" id="IPR023271">
    <property type="entry name" value="Aquaporin-like"/>
</dbReference>
<dbReference type="PANTHER" id="PTHR19139:SF199">
    <property type="entry name" value="MIP17260P"/>
    <property type="match status" value="1"/>
</dbReference>
<dbReference type="OrthoDB" id="3222at2759"/>
<dbReference type="Pfam" id="PF00230">
    <property type="entry name" value="MIP"/>
    <property type="match status" value="1"/>
</dbReference>
<accession>A0A812SWZ7</accession>
<evidence type="ECO:0000256" key="3">
    <source>
        <dbReference type="ARBA" id="ARBA00022692"/>
    </source>
</evidence>
<evidence type="ECO:0000256" key="7">
    <source>
        <dbReference type="SAM" id="Phobius"/>
    </source>
</evidence>
<proteinExistence type="inferred from homology"/>
<evidence type="ECO:0000313" key="9">
    <source>
        <dbReference type="Proteomes" id="UP000649617"/>
    </source>
</evidence>
<dbReference type="Proteomes" id="UP000649617">
    <property type="component" value="Unassembled WGS sequence"/>
</dbReference>
<dbReference type="Gene3D" id="1.20.1080.10">
    <property type="entry name" value="Glycerol uptake facilitator protein"/>
    <property type="match status" value="1"/>
</dbReference>
<comment type="similarity">
    <text evidence="2 6">Belongs to the MIP/aquaporin (TC 1.A.8) family.</text>
</comment>
<protein>
    <recommendedName>
        <fullName evidence="10">Aquaporin</fullName>
    </recommendedName>
</protein>
<comment type="subcellular location">
    <subcellularLocation>
        <location evidence="1">Membrane</location>
        <topology evidence="1">Multi-pass membrane protein</topology>
    </subcellularLocation>
</comment>
<feature type="transmembrane region" description="Helical" evidence="7">
    <location>
        <begin position="178"/>
        <end position="205"/>
    </location>
</feature>